<protein>
    <submittedName>
        <fullName evidence="3">Uncharacterized protein</fullName>
    </submittedName>
</protein>
<comment type="caution">
    <text evidence="3">The sequence shown here is derived from an EMBL/GenBank/DDBJ whole genome shotgun (WGS) entry which is preliminary data.</text>
</comment>
<keyword evidence="4" id="KW-1185">Reference proteome</keyword>
<feature type="region of interest" description="Disordered" evidence="1">
    <location>
        <begin position="87"/>
        <end position="107"/>
    </location>
</feature>
<keyword evidence="2" id="KW-0812">Transmembrane</keyword>
<sequence>MREMELRETLDRAVEDAVLPAGMGERAIAGARARRRRLRVTAAGAAVVAGGAGLALPLVLGPAASSSPAGTTSVSVSASISARPEGTVSASISARPEGTVSARPETGPVERLSAQLGRPVDALVYGQAGAETLVVLPRRANEKDGKAAELWAATEGAPFRQVSDYLSYDLACERGDEVCERIRPSGLGFAALRVAHGRVFVIVAIAPGRSATVTTPEGTSTAVPAAGIAETRTARPWEIEIRVSTADGTSYVLPLPPGGVVEG</sequence>
<dbReference type="EMBL" id="BAAAQX010000005">
    <property type="protein sequence ID" value="GAA2207170.1"/>
    <property type="molecule type" value="Genomic_DNA"/>
</dbReference>
<keyword evidence="2" id="KW-0472">Membrane</keyword>
<gene>
    <name evidence="3" type="ORF">GCM10009850_026280</name>
</gene>
<evidence type="ECO:0000256" key="1">
    <source>
        <dbReference type="SAM" id="MobiDB-lite"/>
    </source>
</evidence>
<keyword evidence="2" id="KW-1133">Transmembrane helix</keyword>
<name>A0ABN3CCR3_9ACTN</name>
<proteinExistence type="predicted"/>
<evidence type="ECO:0000313" key="4">
    <source>
        <dbReference type="Proteomes" id="UP001499843"/>
    </source>
</evidence>
<dbReference type="Proteomes" id="UP001499843">
    <property type="component" value="Unassembled WGS sequence"/>
</dbReference>
<evidence type="ECO:0000313" key="3">
    <source>
        <dbReference type="EMBL" id="GAA2207170.1"/>
    </source>
</evidence>
<dbReference type="RefSeq" id="WP_344474068.1">
    <property type="nucleotide sequence ID" value="NZ_BAAAQX010000005.1"/>
</dbReference>
<evidence type="ECO:0000256" key="2">
    <source>
        <dbReference type="SAM" id="Phobius"/>
    </source>
</evidence>
<feature type="transmembrane region" description="Helical" evidence="2">
    <location>
        <begin position="40"/>
        <end position="60"/>
    </location>
</feature>
<reference evidence="3 4" key="1">
    <citation type="journal article" date="2019" name="Int. J. Syst. Evol. Microbiol.">
        <title>The Global Catalogue of Microorganisms (GCM) 10K type strain sequencing project: providing services to taxonomists for standard genome sequencing and annotation.</title>
        <authorList>
            <consortium name="The Broad Institute Genomics Platform"/>
            <consortium name="The Broad Institute Genome Sequencing Center for Infectious Disease"/>
            <person name="Wu L."/>
            <person name="Ma J."/>
        </authorList>
    </citation>
    <scope>NUCLEOTIDE SEQUENCE [LARGE SCALE GENOMIC DNA]</scope>
    <source>
        <strain evidence="3 4">JCM 16114</strain>
    </source>
</reference>
<organism evidence="3 4">
    <name type="scientific">Nonomuraea monospora</name>
    <dbReference type="NCBI Taxonomy" id="568818"/>
    <lineage>
        <taxon>Bacteria</taxon>
        <taxon>Bacillati</taxon>
        <taxon>Actinomycetota</taxon>
        <taxon>Actinomycetes</taxon>
        <taxon>Streptosporangiales</taxon>
        <taxon>Streptosporangiaceae</taxon>
        <taxon>Nonomuraea</taxon>
    </lineage>
</organism>
<accession>A0ABN3CCR3</accession>